<dbReference type="EMBL" id="CAUOFW020003425">
    <property type="protein sequence ID" value="CAK9159903.1"/>
    <property type="molecule type" value="Genomic_DNA"/>
</dbReference>
<dbReference type="AlphaFoldDB" id="A0ABC8SRQ0"/>
<protein>
    <submittedName>
        <fullName evidence="2">Uncharacterized protein</fullName>
    </submittedName>
</protein>
<reference evidence="2 3" key="1">
    <citation type="submission" date="2024-02" db="EMBL/GenBank/DDBJ databases">
        <authorList>
            <person name="Vignale AGUSTIN F."/>
            <person name="Sosa J E."/>
            <person name="Modenutti C."/>
        </authorList>
    </citation>
    <scope>NUCLEOTIDE SEQUENCE [LARGE SCALE GENOMIC DNA]</scope>
</reference>
<evidence type="ECO:0000313" key="2">
    <source>
        <dbReference type="EMBL" id="CAK9159903.1"/>
    </source>
</evidence>
<evidence type="ECO:0000256" key="1">
    <source>
        <dbReference type="SAM" id="MobiDB-lite"/>
    </source>
</evidence>
<gene>
    <name evidence="2" type="ORF">ILEXP_LOCUS28617</name>
</gene>
<name>A0ABC8SRQ0_9AQUA</name>
<feature type="region of interest" description="Disordered" evidence="1">
    <location>
        <begin position="36"/>
        <end position="57"/>
    </location>
</feature>
<keyword evidence="3" id="KW-1185">Reference proteome</keyword>
<sequence>MEVNKQNEHVPAEVVNHNVVRNVDNMREKVFIQVGNNQKGGDGMGENIEENQLSQDDEGRVDQLITVGEMQMLSVGNSDRAGGGEICGLNKKDSLLSGGSFYENHHYVTRVGVNGIMDDETGIVRRTDPPDKGYWSDDGCLLRRSKSRGYLRYVDDDQVSESDYLDVGSLDLSDRQRPRGNSFNF</sequence>
<accession>A0ABC8SRQ0</accession>
<dbReference type="Proteomes" id="UP001642360">
    <property type="component" value="Unassembled WGS sequence"/>
</dbReference>
<organism evidence="2 3">
    <name type="scientific">Ilex paraguariensis</name>
    <name type="common">yerba mate</name>
    <dbReference type="NCBI Taxonomy" id="185542"/>
    <lineage>
        <taxon>Eukaryota</taxon>
        <taxon>Viridiplantae</taxon>
        <taxon>Streptophyta</taxon>
        <taxon>Embryophyta</taxon>
        <taxon>Tracheophyta</taxon>
        <taxon>Spermatophyta</taxon>
        <taxon>Magnoliopsida</taxon>
        <taxon>eudicotyledons</taxon>
        <taxon>Gunneridae</taxon>
        <taxon>Pentapetalae</taxon>
        <taxon>asterids</taxon>
        <taxon>campanulids</taxon>
        <taxon>Aquifoliales</taxon>
        <taxon>Aquifoliaceae</taxon>
        <taxon>Ilex</taxon>
    </lineage>
</organism>
<comment type="caution">
    <text evidence="2">The sequence shown here is derived from an EMBL/GenBank/DDBJ whole genome shotgun (WGS) entry which is preliminary data.</text>
</comment>
<evidence type="ECO:0000313" key="3">
    <source>
        <dbReference type="Proteomes" id="UP001642360"/>
    </source>
</evidence>
<proteinExistence type="predicted"/>